<evidence type="ECO:0000313" key="8">
    <source>
        <dbReference type="EMBL" id="RNF59245.1"/>
    </source>
</evidence>
<organism evidence="8">
    <name type="scientific">Acidithiobacillus sulfuriphilus</name>
    <dbReference type="NCBI Taxonomy" id="1867749"/>
    <lineage>
        <taxon>Bacteria</taxon>
        <taxon>Pseudomonadati</taxon>
        <taxon>Pseudomonadota</taxon>
        <taxon>Acidithiobacillia</taxon>
        <taxon>Acidithiobacillales</taxon>
        <taxon>Acidithiobacillaceae</taxon>
        <taxon>Acidithiobacillus</taxon>
    </lineage>
</organism>
<dbReference type="InterPro" id="IPR040686">
    <property type="entry name" value="PurK_C"/>
</dbReference>
<dbReference type="Pfam" id="PF02222">
    <property type="entry name" value="ATP-grasp"/>
    <property type="match status" value="1"/>
</dbReference>
<feature type="binding site" evidence="5">
    <location>
        <position position="144"/>
    </location>
    <ligand>
        <name>ATP</name>
        <dbReference type="ChEBI" id="CHEBI:30616"/>
    </ligand>
</feature>
<dbReference type="InterPro" id="IPR016185">
    <property type="entry name" value="PreATP-grasp_dom_sf"/>
</dbReference>
<dbReference type="PROSITE" id="PS50975">
    <property type="entry name" value="ATP_GRASP"/>
    <property type="match status" value="1"/>
</dbReference>
<evidence type="ECO:0000256" key="2">
    <source>
        <dbReference type="ARBA" id="ARBA00022741"/>
    </source>
</evidence>
<comment type="caution">
    <text evidence="8">The sequence shown here is derived from an EMBL/GenBank/DDBJ whole genome shotgun (WGS) entry which is preliminary data.</text>
</comment>
<dbReference type="SUPFAM" id="SSF56059">
    <property type="entry name" value="Glutathione synthetase ATP-binding domain-like"/>
    <property type="match status" value="1"/>
</dbReference>
<dbReference type="GO" id="GO:0005524">
    <property type="term" value="F:ATP binding"/>
    <property type="evidence" value="ECO:0007669"/>
    <property type="project" value="UniProtKB-UniRule"/>
</dbReference>
<evidence type="ECO:0000256" key="6">
    <source>
        <dbReference type="RuleBase" id="RU361200"/>
    </source>
</evidence>
<dbReference type="NCBIfam" id="NF004675">
    <property type="entry name" value="PRK06019.1-1"/>
    <property type="match status" value="1"/>
</dbReference>
<keyword evidence="3 5" id="KW-0658">Purine biosynthesis</keyword>
<feature type="binding site" evidence="5">
    <location>
        <begin position="149"/>
        <end position="155"/>
    </location>
    <ligand>
        <name>ATP</name>
        <dbReference type="ChEBI" id="CHEBI:30616"/>
    </ligand>
</feature>
<dbReference type="GO" id="GO:0005829">
    <property type="term" value="C:cytosol"/>
    <property type="evidence" value="ECO:0007669"/>
    <property type="project" value="TreeGrafter"/>
</dbReference>
<dbReference type="AlphaFoldDB" id="A0A3M8QSL3"/>
<dbReference type="GO" id="GO:0004638">
    <property type="term" value="F:phosphoribosylaminoimidazole carboxylase activity"/>
    <property type="evidence" value="ECO:0007669"/>
    <property type="project" value="InterPro"/>
</dbReference>
<dbReference type="InterPro" id="IPR005875">
    <property type="entry name" value="PurK"/>
</dbReference>
<dbReference type="NCBIfam" id="NF004677">
    <property type="entry name" value="PRK06019.1-3"/>
    <property type="match status" value="1"/>
</dbReference>
<feature type="binding site" evidence="5">
    <location>
        <position position="104"/>
    </location>
    <ligand>
        <name>ATP</name>
        <dbReference type="ChEBI" id="CHEBI:30616"/>
    </ligand>
</feature>
<dbReference type="InterPro" id="IPR011761">
    <property type="entry name" value="ATP-grasp"/>
</dbReference>
<dbReference type="NCBIfam" id="NF004676">
    <property type="entry name" value="PRK06019.1-2"/>
    <property type="match status" value="1"/>
</dbReference>
<evidence type="ECO:0000256" key="5">
    <source>
        <dbReference type="HAMAP-Rule" id="MF_01928"/>
    </source>
</evidence>
<dbReference type="GO" id="GO:0034028">
    <property type="term" value="F:5-(carboxyamino)imidazole ribonucleotide synthase activity"/>
    <property type="evidence" value="ECO:0007669"/>
    <property type="project" value="UniProtKB-UniRule"/>
</dbReference>
<dbReference type="InterPro" id="IPR011054">
    <property type="entry name" value="Rudment_hybrid_motif"/>
</dbReference>
<feature type="binding site" evidence="5">
    <location>
        <position position="187"/>
    </location>
    <ligand>
        <name>ATP</name>
        <dbReference type="ChEBI" id="CHEBI:30616"/>
    </ligand>
</feature>
<proteinExistence type="inferred from homology"/>
<dbReference type="OrthoDB" id="9804625at2"/>
<evidence type="ECO:0000256" key="4">
    <source>
        <dbReference type="ARBA" id="ARBA00022840"/>
    </source>
</evidence>
<keyword evidence="4 5" id="KW-0067">ATP-binding</keyword>
<dbReference type="FunFam" id="3.30.470.20:FF:000029">
    <property type="entry name" value="N5-carboxyaminoimidazole ribonucleotide synthase"/>
    <property type="match status" value="1"/>
</dbReference>
<accession>A0A3M8QSL3</accession>
<feature type="binding site" evidence="5">
    <location>
        <begin position="179"/>
        <end position="182"/>
    </location>
    <ligand>
        <name>ATP</name>
        <dbReference type="ChEBI" id="CHEBI:30616"/>
    </ligand>
</feature>
<dbReference type="FunFam" id="3.30.1490.20:FF:000015">
    <property type="entry name" value="N5-carboxyaminoimidazole ribonucleotide synthase"/>
    <property type="match status" value="1"/>
</dbReference>
<dbReference type="PANTHER" id="PTHR11609">
    <property type="entry name" value="PURINE BIOSYNTHESIS PROTEIN 6/7, PUR6/7"/>
    <property type="match status" value="1"/>
</dbReference>
<comment type="function">
    <text evidence="6">Catalyzes the ATP-dependent conversion of 5-aminoimidazole ribonucleotide (AIR) and HCO(3)- to N5-carboxyaminoimidazole ribonucleotide (N5-CAIR).</text>
</comment>
<dbReference type="EC" id="6.3.4.18" evidence="5 6"/>
<feature type="binding site" evidence="5">
    <location>
        <position position="210"/>
    </location>
    <ligand>
        <name>ATP</name>
        <dbReference type="ChEBI" id="CHEBI:30616"/>
    </ligand>
</feature>
<dbReference type="SUPFAM" id="SSF52440">
    <property type="entry name" value="PreATP-grasp domain"/>
    <property type="match status" value="1"/>
</dbReference>
<dbReference type="SUPFAM" id="SSF51246">
    <property type="entry name" value="Rudiment single hybrid motif"/>
    <property type="match status" value="1"/>
</dbReference>
<dbReference type="UniPathway" id="UPA00074">
    <property type="reaction ID" value="UER00942"/>
</dbReference>
<dbReference type="InterPro" id="IPR054350">
    <property type="entry name" value="PurT/PurK_preATP-grasp"/>
</dbReference>
<gene>
    <name evidence="5 6" type="primary">purK</name>
    <name evidence="8" type="ORF">EC580_12095</name>
</gene>
<comment type="subunit">
    <text evidence="5 6">Homodimer.</text>
</comment>
<evidence type="ECO:0000256" key="1">
    <source>
        <dbReference type="ARBA" id="ARBA00022598"/>
    </source>
</evidence>
<feature type="binding site" evidence="5">
    <location>
        <begin position="264"/>
        <end position="265"/>
    </location>
    <ligand>
        <name>ATP</name>
        <dbReference type="ChEBI" id="CHEBI:30616"/>
    </ligand>
</feature>
<comment type="catalytic activity">
    <reaction evidence="5 6">
        <text>5-amino-1-(5-phospho-beta-D-ribosyl)imidazole + hydrogencarbonate + ATP = 5-carboxyamino-1-(5-phospho-D-ribosyl)imidazole + ADP + phosphate + 2 H(+)</text>
        <dbReference type="Rhea" id="RHEA:19317"/>
        <dbReference type="ChEBI" id="CHEBI:15378"/>
        <dbReference type="ChEBI" id="CHEBI:17544"/>
        <dbReference type="ChEBI" id="CHEBI:30616"/>
        <dbReference type="ChEBI" id="CHEBI:43474"/>
        <dbReference type="ChEBI" id="CHEBI:58730"/>
        <dbReference type="ChEBI" id="CHEBI:137981"/>
        <dbReference type="ChEBI" id="CHEBI:456216"/>
        <dbReference type="EC" id="6.3.4.18"/>
    </reaction>
</comment>
<dbReference type="InterPro" id="IPR013815">
    <property type="entry name" value="ATP_grasp_subdomain_1"/>
</dbReference>
<comment type="pathway">
    <text evidence="5 6">Purine metabolism; IMP biosynthesis via de novo pathway; 5-amino-1-(5-phospho-D-ribosyl)imidazole-4-carboxylate from 5-amino-1-(5-phospho-D-ribosyl)imidazole (N5-CAIR route): step 1/2.</text>
</comment>
<dbReference type="Gene3D" id="3.30.470.20">
    <property type="entry name" value="ATP-grasp fold, B domain"/>
    <property type="match status" value="1"/>
</dbReference>
<dbReference type="Gene3D" id="3.30.1490.20">
    <property type="entry name" value="ATP-grasp fold, A domain"/>
    <property type="match status" value="1"/>
</dbReference>
<comment type="similarity">
    <text evidence="5 6">Belongs to the PurK/PurT family.</text>
</comment>
<dbReference type="EMBL" id="RIZI01000188">
    <property type="protein sequence ID" value="RNF59245.1"/>
    <property type="molecule type" value="Genomic_DNA"/>
</dbReference>
<dbReference type="RefSeq" id="WP_123105400.1">
    <property type="nucleotide sequence ID" value="NZ_CP127527.1"/>
</dbReference>
<keyword evidence="1 5" id="KW-0436">Ligase</keyword>
<dbReference type="HAMAP" id="MF_01928">
    <property type="entry name" value="PurK"/>
    <property type="match status" value="1"/>
</dbReference>
<dbReference type="Pfam" id="PF22660">
    <property type="entry name" value="RS_preATP-grasp-like"/>
    <property type="match status" value="1"/>
</dbReference>
<dbReference type="GO" id="GO:0046872">
    <property type="term" value="F:metal ion binding"/>
    <property type="evidence" value="ECO:0007669"/>
    <property type="project" value="InterPro"/>
</dbReference>
<reference evidence="8" key="1">
    <citation type="submission" date="2018-10" db="EMBL/GenBank/DDBJ databases">
        <title>Acidithiobacillus sulfuriphilus sp. nov.: an extremely acidophilic sulfur-oxidizing chemolithotroph isolated from a neutral pH environment.</title>
        <authorList>
            <person name="Falagan C."/>
            <person name="Moya-Beltran A."/>
            <person name="Quatrini R."/>
            <person name="Johnson D.B."/>
        </authorList>
    </citation>
    <scope>NUCLEOTIDE SEQUENCE [LARGE SCALE GENOMIC DNA]</scope>
    <source>
        <strain evidence="8">CJ-2</strain>
    </source>
</reference>
<evidence type="ECO:0000259" key="7">
    <source>
        <dbReference type="PROSITE" id="PS50975"/>
    </source>
</evidence>
<protein>
    <recommendedName>
        <fullName evidence="5 6">N5-carboxyaminoimidazole ribonucleotide synthase</fullName>
        <shortName evidence="5 6">N5-CAIR synthase</shortName>
        <ecNumber evidence="5 6">6.3.4.18</ecNumber>
    </recommendedName>
    <alternativeName>
        <fullName evidence="5 6">5-(carboxyamino)imidazole ribonucleotide synthetase</fullName>
    </alternativeName>
</protein>
<name>A0A3M8QSL3_9PROT</name>
<comment type="function">
    <text evidence="5">Catalyzes the ATP-dependent conversion of 5-aminoimidazole ribonucleotide (AIR) and HCO(3)(-) to N5-carboxyaminoimidazole ribonucleotide (N5-CAIR).</text>
</comment>
<dbReference type="NCBIfam" id="NF004679">
    <property type="entry name" value="PRK06019.1-5"/>
    <property type="match status" value="1"/>
</dbReference>
<keyword evidence="2 5" id="KW-0547">Nucleotide-binding</keyword>
<evidence type="ECO:0000256" key="3">
    <source>
        <dbReference type="ARBA" id="ARBA00022755"/>
    </source>
</evidence>
<sequence length="378" mass="40786">MILPGATLGILGGGQLGQMFSLAALRLGYRVLVLDPDPHCPAAAVASRHLCADYDDPAALAELARSCAAVSTEFENVPATALELLARHLPVRPSPNAVAMVQDRILEKRFLRDLDLATAPFAAIHAEDDLHAAWRSVGGPAILKRARFGYDGKGQAGVDDGKALASAWAAMGRAPAVLEARIALRQELSVVLARGEDGMMAFYPVAENIHRNGILDLSIVPARSPEDLRQEARRMAARIATALDYVGTMAVEYFVDETGRLLVNEIAPRPHNSGHFTIDACVQSQFDQQVRALCGLPLGDTRLLSPVIMMNLLGDLWADGEPDWSALFRHPQLKLHLYGKAEGRPGRKMGHVHALAADSAQAMAVLEALRADWGWPKS</sequence>
<dbReference type="GO" id="GO:0006189">
    <property type="term" value="P:'de novo' IMP biosynthetic process"/>
    <property type="evidence" value="ECO:0007669"/>
    <property type="project" value="UniProtKB-UniRule"/>
</dbReference>
<feature type="domain" description="ATP-grasp" evidence="7">
    <location>
        <begin position="108"/>
        <end position="294"/>
    </location>
</feature>
<dbReference type="InterPro" id="IPR003135">
    <property type="entry name" value="ATP-grasp_carboxylate-amine"/>
</dbReference>
<dbReference type="Gene3D" id="3.40.50.20">
    <property type="match status" value="1"/>
</dbReference>
<dbReference type="PANTHER" id="PTHR11609:SF5">
    <property type="entry name" value="PHOSPHORIBOSYLAMINOIMIDAZOLE CARBOXYLASE"/>
    <property type="match status" value="1"/>
</dbReference>
<dbReference type="Pfam" id="PF17769">
    <property type="entry name" value="PurK_C"/>
    <property type="match status" value="1"/>
</dbReference>
<dbReference type="NCBIfam" id="TIGR01161">
    <property type="entry name" value="purK"/>
    <property type="match status" value="1"/>
</dbReference>